<dbReference type="Proteomes" id="UP000321245">
    <property type="component" value="Unassembled WGS sequence"/>
</dbReference>
<comment type="caution">
    <text evidence="1">The sequence shown here is derived from an EMBL/GenBank/DDBJ whole genome shotgun (WGS) entry which is preliminary data.</text>
</comment>
<evidence type="ECO:0000313" key="1">
    <source>
        <dbReference type="EMBL" id="GEM53487.1"/>
    </source>
</evidence>
<accession>A0A511NLB9</accession>
<name>A0A511NLB9_9FLAO</name>
<sequence length="64" mass="7616">MSNLENYTLEEIETKFKASAKFISKNYYCIPVKKYCSGFFIKELHLIISNSGKIKKYMYRFDIS</sequence>
<gene>
    <name evidence="1" type="ORF">EB1_32770</name>
</gene>
<evidence type="ECO:0000313" key="2">
    <source>
        <dbReference type="Proteomes" id="UP000321245"/>
    </source>
</evidence>
<proteinExistence type="predicted"/>
<dbReference type="AlphaFoldDB" id="A0A511NLB9"/>
<reference evidence="1 2" key="1">
    <citation type="submission" date="2019-07" db="EMBL/GenBank/DDBJ databases">
        <title>Whole genome shotgun sequence of Empedobacter brevis NBRC 14943.</title>
        <authorList>
            <person name="Hosoyama A."/>
            <person name="Uohara A."/>
            <person name="Ohji S."/>
            <person name="Ichikawa N."/>
        </authorList>
    </citation>
    <scope>NUCLEOTIDE SEQUENCE [LARGE SCALE GENOMIC DNA]</scope>
    <source>
        <strain evidence="1 2">NBRC 14943</strain>
    </source>
</reference>
<protein>
    <submittedName>
        <fullName evidence="1">Uncharacterized protein</fullName>
    </submittedName>
</protein>
<organism evidence="1 2">
    <name type="scientific">Empedobacter brevis NBRC 14943 = ATCC 43319</name>
    <dbReference type="NCBI Taxonomy" id="1218108"/>
    <lineage>
        <taxon>Bacteria</taxon>
        <taxon>Pseudomonadati</taxon>
        <taxon>Bacteroidota</taxon>
        <taxon>Flavobacteriia</taxon>
        <taxon>Flavobacteriales</taxon>
        <taxon>Weeksellaceae</taxon>
        <taxon>Empedobacter</taxon>
    </lineage>
</organism>
<keyword evidence="2" id="KW-1185">Reference proteome</keyword>
<dbReference type="EMBL" id="BJXC01000032">
    <property type="protein sequence ID" value="GEM53487.1"/>
    <property type="molecule type" value="Genomic_DNA"/>
</dbReference>